<evidence type="ECO:0000256" key="1">
    <source>
        <dbReference type="SAM" id="Coils"/>
    </source>
</evidence>
<feature type="region of interest" description="Disordered" evidence="2">
    <location>
        <begin position="31"/>
        <end position="95"/>
    </location>
</feature>
<feature type="region of interest" description="Disordered" evidence="2">
    <location>
        <begin position="559"/>
        <end position="582"/>
    </location>
</feature>
<feature type="region of interest" description="Disordered" evidence="2">
    <location>
        <begin position="152"/>
        <end position="174"/>
    </location>
</feature>
<feature type="compositionally biased region" description="Low complexity" evidence="2">
    <location>
        <begin position="42"/>
        <end position="55"/>
    </location>
</feature>
<sequence>MISNGLLDSTHRRPRRRASLIEELALPVTTLQRNRSSDSYHRPPSNNSRESSQSSLWQHGDTQLNNSSLPACLSDPSDHHDTNATDGIRVHRPNWNNNHHMEQAAMSNSARTRRPRPQLLNSASMRSSFTFGRRSTAPDDINALLDGKMFDRQRKSNGGGWNHRLSLGNGDRPDMKKVLEDNTTVLSDYQAVFQQMKLQNPTVSLGALQQKTMKRMSELKVEKEEMERMNLQRLRELEEKPHHGNNGGRMTLLGSLFHHRPRAGSDLSDKNSSAGLGSDRSDRDNNHHHHNNNHHGIMPKAPYDLNDSFRSNNSVDSSHHNRPNVLSRATILISRRASNQDATTTGDHSNYLSGRRSTIDTNPLSEADGSTDNNHNGNGVGVSGGRVPSILKTSLIMGEDQTGNFAPRKSVGDFTMMAGYPDSDEEDDDAMLGIMDRSRTSGLSKASGLFISGDESENFGGESDNNIIGMRMGMESSELYNREEEDNFDDNRDEEVNYEELEILETHLQQLDTSHGSQPHCGDLNRSSHTFHSVISDSNQTTATEGSYTDSGSLIVGFGKQRDEKEDESRGFAADFSAWDNR</sequence>
<feature type="compositionally biased region" description="Polar residues" evidence="2">
    <location>
        <begin position="56"/>
        <end position="69"/>
    </location>
</feature>
<evidence type="ECO:0000313" key="4">
    <source>
        <dbReference type="Proteomes" id="UP001224775"/>
    </source>
</evidence>
<dbReference type="AlphaFoldDB" id="A0AAD9D569"/>
<protein>
    <submittedName>
        <fullName evidence="3">Uncharacterized protein</fullName>
    </submittedName>
</protein>
<feature type="compositionally biased region" description="Basic and acidic residues" evidence="2">
    <location>
        <begin position="560"/>
        <end position="570"/>
    </location>
</feature>
<feature type="region of interest" description="Disordered" evidence="2">
    <location>
        <begin position="261"/>
        <end position="323"/>
    </location>
</feature>
<evidence type="ECO:0000313" key="3">
    <source>
        <dbReference type="EMBL" id="KAK1734501.1"/>
    </source>
</evidence>
<reference evidence="3" key="1">
    <citation type="submission" date="2023-06" db="EMBL/GenBank/DDBJ databases">
        <title>Survivors Of The Sea: Transcriptome response of Skeletonema marinoi to long-term dormancy.</title>
        <authorList>
            <person name="Pinder M.I.M."/>
            <person name="Kourtchenko O."/>
            <person name="Robertson E.K."/>
            <person name="Larsson T."/>
            <person name="Maumus F."/>
            <person name="Osuna-Cruz C.M."/>
            <person name="Vancaester E."/>
            <person name="Stenow R."/>
            <person name="Vandepoele K."/>
            <person name="Ploug H."/>
            <person name="Bruchert V."/>
            <person name="Godhe A."/>
            <person name="Topel M."/>
        </authorList>
    </citation>
    <scope>NUCLEOTIDE SEQUENCE</scope>
    <source>
        <strain evidence="3">R05AC</strain>
    </source>
</reference>
<comment type="caution">
    <text evidence="3">The sequence shown here is derived from an EMBL/GenBank/DDBJ whole genome shotgun (WGS) entry which is preliminary data.</text>
</comment>
<dbReference type="Proteomes" id="UP001224775">
    <property type="component" value="Unassembled WGS sequence"/>
</dbReference>
<name>A0AAD9D569_9STRA</name>
<feature type="region of interest" description="Disordered" evidence="2">
    <location>
        <begin position="337"/>
        <end position="385"/>
    </location>
</feature>
<keyword evidence="4" id="KW-1185">Reference proteome</keyword>
<feature type="compositionally biased region" description="Polar residues" evidence="2">
    <location>
        <begin position="337"/>
        <end position="372"/>
    </location>
</feature>
<organism evidence="3 4">
    <name type="scientific">Skeletonema marinoi</name>
    <dbReference type="NCBI Taxonomy" id="267567"/>
    <lineage>
        <taxon>Eukaryota</taxon>
        <taxon>Sar</taxon>
        <taxon>Stramenopiles</taxon>
        <taxon>Ochrophyta</taxon>
        <taxon>Bacillariophyta</taxon>
        <taxon>Coscinodiscophyceae</taxon>
        <taxon>Thalassiosirophycidae</taxon>
        <taxon>Thalassiosirales</taxon>
        <taxon>Skeletonemataceae</taxon>
        <taxon>Skeletonema</taxon>
        <taxon>Skeletonema marinoi-dohrnii complex</taxon>
    </lineage>
</organism>
<dbReference type="EMBL" id="JATAAI010000038">
    <property type="protein sequence ID" value="KAK1734501.1"/>
    <property type="molecule type" value="Genomic_DNA"/>
</dbReference>
<proteinExistence type="predicted"/>
<gene>
    <name evidence="3" type="ORF">QTG54_014749</name>
</gene>
<keyword evidence="1" id="KW-0175">Coiled coil</keyword>
<feature type="coiled-coil region" evidence="1">
    <location>
        <begin position="209"/>
        <end position="239"/>
    </location>
</feature>
<evidence type="ECO:0000256" key="2">
    <source>
        <dbReference type="SAM" id="MobiDB-lite"/>
    </source>
</evidence>
<accession>A0AAD9D569</accession>